<accession>A0A6A3I0M2</accession>
<comment type="caution">
    <text evidence="1">The sequence shown here is derived from an EMBL/GenBank/DDBJ whole genome shotgun (WGS) entry which is preliminary data.</text>
</comment>
<dbReference type="EMBL" id="QXGE01000651">
    <property type="protein sequence ID" value="KAE9306778.1"/>
    <property type="molecule type" value="Genomic_DNA"/>
</dbReference>
<dbReference type="Proteomes" id="UP000460718">
    <property type="component" value="Unassembled WGS sequence"/>
</dbReference>
<evidence type="ECO:0000313" key="6">
    <source>
        <dbReference type="Proteomes" id="UP000437068"/>
    </source>
</evidence>
<reference evidence="1 8" key="1">
    <citation type="submission" date="2018-09" db="EMBL/GenBank/DDBJ databases">
        <title>Genomic investigation of the strawberry pathogen Phytophthora fragariae indicates pathogenicity is determined by transcriptional variation in three key races.</title>
        <authorList>
            <person name="Adams T.M."/>
            <person name="Armitage A.D."/>
            <person name="Sobczyk M.K."/>
            <person name="Bates H.J."/>
            <person name="Dunwell J.M."/>
            <person name="Nellist C.F."/>
            <person name="Harrison R.J."/>
        </authorList>
    </citation>
    <scope>NUCLEOTIDE SEQUENCE [LARGE SCALE GENOMIC DNA]</scope>
    <source>
        <strain evidence="4 6">A4</strain>
        <strain evidence="3 5">NOV-27</strain>
        <strain evidence="2 7">NOV-71</strain>
        <strain evidence="1 8">SCRP245</strain>
    </source>
</reference>
<sequence length="52" mass="5524">MLQLGKFIQRGGSATVFRIIDGFCTKESGLLFSVTLRGEHGVVPIGSRSSAV</sequence>
<organism evidence="1 8">
    <name type="scientific">Phytophthora fragariae</name>
    <dbReference type="NCBI Taxonomy" id="53985"/>
    <lineage>
        <taxon>Eukaryota</taxon>
        <taxon>Sar</taxon>
        <taxon>Stramenopiles</taxon>
        <taxon>Oomycota</taxon>
        <taxon>Peronosporomycetes</taxon>
        <taxon>Peronosporales</taxon>
        <taxon>Peronosporaceae</taxon>
        <taxon>Phytophthora</taxon>
    </lineage>
</organism>
<dbReference type="Proteomes" id="UP000433483">
    <property type="component" value="Unassembled WGS sequence"/>
</dbReference>
<gene>
    <name evidence="4" type="ORF">PF001_g11944</name>
    <name evidence="3" type="ORF">PF005_g25229</name>
    <name evidence="2" type="ORF">PF007_g12757</name>
    <name evidence="1" type="ORF">PF011_g24055</name>
</gene>
<name>A0A6A3I0M2_9STRA</name>
<evidence type="ECO:0000313" key="4">
    <source>
        <dbReference type="EMBL" id="KAE9306778.1"/>
    </source>
</evidence>
<dbReference type="EMBL" id="QXFZ01000682">
    <property type="protein sequence ID" value="KAE9108170.1"/>
    <property type="molecule type" value="Genomic_DNA"/>
</dbReference>
<proteinExistence type="predicted"/>
<evidence type="ECO:0000313" key="7">
    <source>
        <dbReference type="Proteomes" id="UP000441208"/>
    </source>
</evidence>
<evidence type="ECO:0000313" key="5">
    <source>
        <dbReference type="Proteomes" id="UP000433483"/>
    </source>
</evidence>
<evidence type="ECO:0000313" key="8">
    <source>
        <dbReference type="Proteomes" id="UP000460718"/>
    </source>
</evidence>
<evidence type="ECO:0000313" key="1">
    <source>
        <dbReference type="EMBL" id="KAE8976436.1"/>
    </source>
</evidence>
<protein>
    <submittedName>
        <fullName evidence="1">Uncharacterized protein</fullName>
    </submittedName>
</protein>
<dbReference type="EMBL" id="QXFW01002667">
    <property type="protein sequence ID" value="KAE8976436.1"/>
    <property type="molecule type" value="Genomic_DNA"/>
</dbReference>
<dbReference type="AlphaFoldDB" id="A0A6A3I0M2"/>
<evidence type="ECO:0000313" key="2">
    <source>
        <dbReference type="EMBL" id="KAE9108170.1"/>
    </source>
</evidence>
<keyword evidence="5" id="KW-1185">Reference proteome</keyword>
<dbReference type="Proteomes" id="UP000441208">
    <property type="component" value="Unassembled WGS sequence"/>
</dbReference>
<dbReference type="EMBL" id="QXGB01002684">
    <property type="protein sequence ID" value="KAE9175829.1"/>
    <property type="molecule type" value="Genomic_DNA"/>
</dbReference>
<evidence type="ECO:0000313" key="3">
    <source>
        <dbReference type="EMBL" id="KAE9175829.1"/>
    </source>
</evidence>
<dbReference type="Proteomes" id="UP000437068">
    <property type="component" value="Unassembled WGS sequence"/>
</dbReference>